<dbReference type="PANTHER" id="PTHR43523">
    <property type="entry name" value="GLUCOSE-1-PHOSPHATE ADENYLYLTRANSFERASE-RELATED"/>
    <property type="match status" value="1"/>
</dbReference>
<evidence type="ECO:0000313" key="3">
    <source>
        <dbReference type="Proteomes" id="UP000826656"/>
    </source>
</evidence>
<name>A0ABQ7W3D6_SOLTU</name>
<dbReference type="Pfam" id="PF25247">
    <property type="entry name" value="LbH_GLGC"/>
    <property type="match status" value="1"/>
</dbReference>
<dbReference type="SUPFAM" id="SSF51161">
    <property type="entry name" value="Trimeric LpxA-like enzymes"/>
    <property type="match status" value="1"/>
</dbReference>
<dbReference type="SUPFAM" id="SSF50249">
    <property type="entry name" value="Nucleic acid-binding proteins"/>
    <property type="match status" value="1"/>
</dbReference>
<proteinExistence type="inferred from homology"/>
<dbReference type="InterPro" id="IPR012340">
    <property type="entry name" value="NA-bd_OB-fold"/>
</dbReference>
<evidence type="ECO:0000313" key="2">
    <source>
        <dbReference type="EMBL" id="KAH0774495.1"/>
    </source>
</evidence>
<comment type="caution">
    <text evidence="2">The sequence shown here is derived from an EMBL/GenBank/DDBJ whole genome shotgun (WGS) entry which is preliminary data.</text>
</comment>
<dbReference type="EMBL" id="JAIVGD010000005">
    <property type="protein sequence ID" value="KAH0774495.1"/>
    <property type="molecule type" value="Genomic_DNA"/>
</dbReference>
<keyword evidence="3" id="KW-1185">Reference proteome</keyword>
<protein>
    <recommendedName>
        <fullName evidence="4">Glucose-1-phosphate adenylyltransferase</fullName>
    </recommendedName>
</protein>
<sequence length="280" mass="31870">MQSSVFYFAVGDNRRGRFLKLLRPVKLLQNKAIAITCQQIVRQGLFRFEVDTFAILPFLAFGNTKIGNISPPRINLLQLTCYYNNTMISLEELENQCLPISQLKKYATEWVIKVLVIRRSLTKEYKNADGEGIRWQLILVDEEDLELAFMNNTEVVEDKSQFKTEQFSNGFNSFDEAEKIINGSLFVQALTREGRSVRREVIVTNESEQSPRMGSVPIGIGKNCHTKRVIIDKNARIGDNVKIINIDNIQEAARESDGYFIKSEIVTVIEDVVIPSGTII</sequence>
<dbReference type="PANTHER" id="PTHR43523:SF21">
    <property type="entry name" value="GLUCOSE-1-PHOSPHATE ADENYLYLTRANSFERASE"/>
    <property type="match status" value="1"/>
</dbReference>
<organism evidence="2 3">
    <name type="scientific">Solanum tuberosum</name>
    <name type="common">Potato</name>
    <dbReference type="NCBI Taxonomy" id="4113"/>
    <lineage>
        <taxon>Eukaryota</taxon>
        <taxon>Viridiplantae</taxon>
        <taxon>Streptophyta</taxon>
        <taxon>Embryophyta</taxon>
        <taxon>Tracheophyta</taxon>
        <taxon>Spermatophyta</taxon>
        <taxon>Magnoliopsida</taxon>
        <taxon>eudicotyledons</taxon>
        <taxon>Gunneridae</taxon>
        <taxon>Pentapetalae</taxon>
        <taxon>asterids</taxon>
        <taxon>lamiids</taxon>
        <taxon>Solanales</taxon>
        <taxon>Solanaceae</taxon>
        <taxon>Solanoideae</taxon>
        <taxon>Solaneae</taxon>
        <taxon>Solanum</taxon>
    </lineage>
</organism>
<reference evidence="2 3" key="1">
    <citation type="journal article" date="2021" name="bioRxiv">
        <title>Chromosome-scale and haplotype-resolved genome assembly of a tetraploid potato cultivar.</title>
        <authorList>
            <person name="Sun H."/>
            <person name="Jiao W.-B."/>
            <person name="Krause K."/>
            <person name="Campoy J.A."/>
            <person name="Goel M."/>
            <person name="Folz-Donahue K."/>
            <person name="Kukat C."/>
            <person name="Huettel B."/>
            <person name="Schneeberger K."/>
        </authorList>
    </citation>
    <scope>NUCLEOTIDE SEQUENCE [LARGE SCALE GENOMIC DNA]</scope>
    <source>
        <strain evidence="2">SolTubOtavaFocal</strain>
        <tissue evidence="2">Leaves</tissue>
    </source>
</reference>
<dbReference type="Gene3D" id="2.160.10.10">
    <property type="entry name" value="Hexapeptide repeat proteins"/>
    <property type="match status" value="1"/>
</dbReference>
<accession>A0ABQ7W3D6</accession>
<dbReference type="InterPro" id="IPR011004">
    <property type="entry name" value="Trimer_LpxA-like_sf"/>
</dbReference>
<dbReference type="InterPro" id="IPR011831">
    <property type="entry name" value="ADP-Glc_PPase"/>
</dbReference>
<gene>
    <name evidence="2" type="ORF">KY290_011632</name>
</gene>
<dbReference type="Proteomes" id="UP000826656">
    <property type="component" value="Unassembled WGS sequence"/>
</dbReference>
<comment type="similarity">
    <text evidence="1">Belongs to the bacterial/plant glucose-1-phosphate adenylyltransferase family.</text>
</comment>
<evidence type="ECO:0008006" key="4">
    <source>
        <dbReference type="Google" id="ProtNLM"/>
    </source>
</evidence>
<dbReference type="Gene3D" id="2.40.50.140">
    <property type="entry name" value="Nucleic acid-binding proteins"/>
    <property type="match status" value="1"/>
</dbReference>
<evidence type="ECO:0000256" key="1">
    <source>
        <dbReference type="ARBA" id="ARBA00010443"/>
    </source>
</evidence>